<feature type="region of interest" description="Disordered" evidence="1">
    <location>
        <begin position="23"/>
        <end position="43"/>
    </location>
</feature>
<evidence type="ECO:0000256" key="1">
    <source>
        <dbReference type="SAM" id="MobiDB-lite"/>
    </source>
</evidence>
<name>Q6ILN2_DROME</name>
<dbReference type="AlphaFoldDB" id="Q6ILN2"/>
<dbReference type="EMBL" id="BK001984">
    <property type="protein sequence ID" value="DAA02829.1"/>
    <property type="molecule type" value="Genomic_DNA"/>
</dbReference>
<evidence type="ECO:0000313" key="2">
    <source>
        <dbReference type="EMBL" id="DAA02829.1"/>
    </source>
</evidence>
<sequence>MGPEGKVFSQHFPHPLVRLVSQLESDGEGSPSNETAHVKRRPSQTVQTCTYLHLIYADIKILNYLFVRGAQTETDTDTLFFFATRRGSGKKWAEWDGKMPRL</sequence>
<proteinExistence type="predicted"/>
<reference evidence="2" key="1">
    <citation type="journal article" date="2003" name="Genome Biol.">
        <title>An integrated gene annotation and transcriptional profiling approach towards the full gene content of the Drosophila genome.</title>
        <authorList>
            <person name="Hild M."/>
            <person name="Beckmann B."/>
            <person name="Haas S.A."/>
            <person name="Koch B."/>
            <person name="Solovyev V."/>
            <person name="Busold C."/>
            <person name="Fellenberg K."/>
            <person name="Boutros M."/>
            <person name="Vingron M."/>
            <person name="Sauer F."/>
            <person name="Hoheisel J.D."/>
            <person name="Paro R."/>
        </authorList>
    </citation>
    <scope>NUCLEOTIDE SEQUENCE</scope>
</reference>
<protein>
    <submittedName>
        <fullName evidence="2">HDC08877</fullName>
    </submittedName>
</protein>
<gene>
    <name evidence="2" type="ORF">HDC08877</name>
</gene>
<organism evidence="2">
    <name type="scientific">Drosophila melanogaster</name>
    <name type="common">Fruit fly</name>
    <dbReference type="NCBI Taxonomy" id="7227"/>
    <lineage>
        <taxon>Eukaryota</taxon>
        <taxon>Metazoa</taxon>
        <taxon>Ecdysozoa</taxon>
        <taxon>Arthropoda</taxon>
        <taxon>Hexapoda</taxon>
        <taxon>Insecta</taxon>
        <taxon>Pterygota</taxon>
        <taxon>Neoptera</taxon>
        <taxon>Endopterygota</taxon>
        <taxon>Diptera</taxon>
        <taxon>Brachycera</taxon>
        <taxon>Muscomorpha</taxon>
        <taxon>Ephydroidea</taxon>
        <taxon>Drosophilidae</taxon>
        <taxon>Drosophila</taxon>
        <taxon>Sophophora</taxon>
    </lineage>
</organism>
<accession>Q6ILN2</accession>